<gene>
    <name evidence="2" type="ORF">BDV39DRAFT_209549</name>
</gene>
<sequence>MKIQLLCALVAANLAFAEPISKKYNECFDQIFIRNLEYCGKHPICKPLWQLRGCMIHDVNGFSDKAPSEEFFNKSWETCLSNVSKTVQDNSKLTPNDKKAALQALQERKKQAFDSNEFCSRNRN</sequence>
<dbReference type="Proteomes" id="UP000325945">
    <property type="component" value="Unassembled WGS sequence"/>
</dbReference>
<name>A0A5N6WPB3_9EURO</name>
<evidence type="ECO:0000256" key="1">
    <source>
        <dbReference type="SAM" id="SignalP"/>
    </source>
</evidence>
<keyword evidence="1" id="KW-0732">Signal</keyword>
<proteinExistence type="predicted"/>
<dbReference type="EMBL" id="ML741841">
    <property type="protein sequence ID" value="KAE8322714.1"/>
    <property type="molecule type" value="Genomic_DNA"/>
</dbReference>
<evidence type="ECO:0008006" key="4">
    <source>
        <dbReference type="Google" id="ProtNLM"/>
    </source>
</evidence>
<protein>
    <recommendedName>
        <fullName evidence="4">Extracellular membrane protein CFEM domain-containing protein</fullName>
    </recommendedName>
</protein>
<evidence type="ECO:0000313" key="3">
    <source>
        <dbReference type="Proteomes" id="UP000325945"/>
    </source>
</evidence>
<feature type="chain" id="PRO_5025062254" description="Extracellular membrane protein CFEM domain-containing protein" evidence="1">
    <location>
        <begin position="18"/>
        <end position="124"/>
    </location>
</feature>
<feature type="signal peptide" evidence="1">
    <location>
        <begin position="1"/>
        <end position="17"/>
    </location>
</feature>
<evidence type="ECO:0000313" key="2">
    <source>
        <dbReference type="EMBL" id="KAE8322714.1"/>
    </source>
</evidence>
<reference evidence="3" key="1">
    <citation type="submission" date="2019-04" db="EMBL/GenBank/DDBJ databases">
        <title>Friends and foes A comparative genomics studyof 23 Aspergillus species from section Flavi.</title>
        <authorList>
            <consortium name="DOE Joint Genome Institute"/>
            <person name="Kjaerbolling I."/>
            <person name="Vesth T."/>
            <person name="Frisvad J.C."/>
            <person name="Nybo J.L."/>
            <person name="Theobald S."/>
            <person name="Kildgaard S."/>
            <person name="Isbrandt T."/>
            <person name="Kuo A."/>
            <person name="Sato A."/>
            <person name="Lyhne E.K."/>
            <person name="Kogle M.E."/>
            <person name="Wiebenga A."/>
            <person name="Kun R.S."/>
            <person name="Lubbers R.J."/>
            <person name="Makela M.R."/>
            <person name="Barry K."/>
            <person name="Chovatia M."/>
            <person name="Clum A."/>
            <person name="Daum C."/>
            <person name="Haridas S."/>
            <person name="He G."/>
            <person name="LaButti K."/>
            <person name="Lipzen A."/>
            <person name="Mondo S."/>
            <person name="Riley R."/>
            <person name="Salamov A."/>
            <person name="Simmons B.A."/>
            <person name="Magnuson J.K."/>
            <person name="Henrissat B."/>
            <person name="Mortensen U.H."/>
            <person name="Larsen T.O."/>
            <person name="Devries R.P."/>
            <person name="Grigoriev I.V."/>
            <person name="Machida M."/>
            <person name="Baker S.E."/>
            <person name="Andersen M.R."/>
        </authorList>
    </citation>
    <scope>NUCLEOTIDE SEQUENCE [LARGE SCALE GENOMIC DNA]</scope>
    <source>
        <strain evidence="3">CBS 130017</strain>
    </source>
</reference>
<accession>A0A5N6WPB3</accession>
<keyword evidence="3" id="KW-1185">Reference proteome</keyword>
<dbReference type="AlphaFoldDB" id="A0A5N6WPB3"/>
<organism evidence="2 3">
    <name type="scientific">Aspergillus sergii</name>
    <dbReference type="NCBI Taxonomy" id="1034303"/>
    <lineage>
        <taxon>Eukaryota</taxon>
        <taxon>Fungi</taxon>
        <taxon>Dikarya</taxon>
        <taxon>Ascomycota</taxon>
        <taxon>Pezizomycotina</taxon>
        <taxon>Eurotiomycetes</taxon>
        <taxon>Eurotiomycetidae</taxon>
        <taxon>Eurotiales</taxon>
        <taxon>Aspergillaceae</taxon>
        <taxon>Aspergillus</taxon>
        <taxon>Aspergillus subgen. Circumdati</taxon>
    </lineage>
</organism>